<evidence type="ECO:0000313" key="4">
    <source>
        <dbReference type="EMBL" id="KAG5667754.1"/>
    </source>
</evidence>
<keyword evidence="5" id="KW-1185">Reference proteome</keyword>
<comment type="caution">
    <text evidence="4">The sequence shown here is derived from an EMBL/GenBank/DDBJ whole genome shotgun (WGS) entry which is preliminary data.</text>
</comment>
<dbReference type="PROSITE" id="PS51304">
    <property type="entry name" value="GALECTIN"/>
    <property type="match status" value="2"/>
</dbReference>
<dbReference type="SMART" id="SM00908">
    <property type="entry name" value="Gal-bind_lectin"/>
    <property type="match status" value="2"/>
</dbReference>
<organism evidence="4 5">
    <name type="scientific">Polypedilum vanderplanki</name>
    <name type="common">Sleeping chironomid midge</name>
    <dbReference type="NCBI Taxonomy" id="319348"/>
    <lineage>
        <taxon>Eukaryota</taxon>
        <taxon>Metazoa</taxon>
        <taxon>Ecdysozoa</taxon>
        <taxon>Arthropoda</taxon>
        <taxon>Hexapoda</taxon>
        <taxon>Insecta</taxon>
        <taxon>Pterygota</taxon>
        <taxon>Neoptera</taxon>
        <taxon>Endopterygota</taxon>
        <taxon>Diptera</taxon>
        <taxon>Nematocera</taxon>
        <taxon>Chironomoidea</taxon>
        <taxon>Chironomidae</taxon>
        <taxon>Chironominae</taxon>
        <taxon>Polypedilum</taxon>
        <taxon>Polypedilum</taxon>
    </lineage>
</organism>
<dbReference type="SMART" id="SM00276">
    <property type="entry name" value="GLECT"/>
    <property type="match status" value="2"/>
</dbReference>
<reference evidence="4" key="1">
    <citation type="submission" date="2021-03" db="EMBL/GenBank/DDBJ databases">
        <title>Chromosome level genome of the anhydrobiotic midge Polypedilum vanderplanki.</title>
        <authorList>
            <person name="Yoshida Y."/>
            <person name="Kikawada T."/>
            <person name="Gusev O."/>
        </authorList>
    </citation>
    <scope>NUCLEOTIDE SEQUENCE</scope>
    <source>
        <strain evidence="4">NIAS01</strain>
        <tissue evidence="4">Whole body or cell culture</tissue>
    </source>
</reference>
<feature type="domain" description="Galectin" evidence="3">
    <location>
        <begin position="161"/>
        <end position="301"/>
    </location>
</feature>
<name>A0A9J6BDG8_POLVA</name>
<feature type="domain" description="Galectin" evidence="3">
    <location>
        <begin position="4"/>
        <end position="141"/>
    </location>
</feature>
<sequence length="314" mass="35990">MVKFKGNFHSPLEFGHVIIIGGVTKHSAENLIIDLMSDKTSHEIPLHMNVVFGENEQIIRNTKINGDFGAAETSPGMFTKEKNPLKSGDKFLFYILIGLDRFHISINSVHFCDYIFRSSVKRIVSCQVVHDAERVTQFDHRRIFPFTYPLAQSRLPQHLVFSNDVPAPFKEGSVIVIKASAGGNPNGAFRFKFYVGKTEKQAFNFDVRFSSKKVVRNHSANDSITFVEEDEETYGGFPFDFEKVFKIAIGFETSGIRVSINGKFFCEYPYMAKLVQFSGIKFSERNDLRLHIMEINHYRIEKDLHHLDVFSKLE</sequence>
<keyword evidence="1 2" id="KW-0430">Lectin</keyword>
<proteinExistence type="predicted"/>
<protein>
    <recommendedName>
        <fullName evidence="2">Galectin</fullName>
    </recommendedName>
</protein>
<accession>A0A9J6BDG8</accession>
<dbReference type="InterPro" id="IPR001079">
    <property type="entry name" value="Galectin_CRD"/>
</dbReference>
<evidence type="ECO:0000256" key="1">
    <source>
        <dbReference type="ARBA" id="ARBA00022734"/>
    </source>
</evidence>
<dbReference type="GO" id="GO:0016936">
    <property type="term" value="F:galactoside binding"/>
    <property type="evidence" value="ECO:0007669"/>
    <property type="project" value="TreeGrafter"/>
</dbReference>
<dbReference type="SUPFAM" id="SSF49899">
    <property type="entry name" value="Concanavalin A-like lectins/glucanases"/>
    <property type="match status" value="2"/>
</dbReference>
<dbReference type="Gene3D" id="2.60.120.200">
    <property type="match status" value="2"/>
</dbReference>
<dbReference type="PANTHER" id="PTHR11346:SF176">
    <property type="entry name" value="32 KDA BETA-GALACTOSIDE-BINDING LECTIN LEC-3"/>
    <property type="match status" value="1"/>
</dbReference>
<dbReference type="EMBL" id="JADBJN010000004">
    <property type="protein sequence ID" value="KAG5667754.1"/>
    <property type="molecule type" value="Genomic_DNA"/>
</dbReference>
<evidence type="ECO:0000259" key="3">
    <source>
        <dbReference type="PROSITE" id="PS51304"/>
    </source>
</evidence>
<dbReference type="Proteomes" id="UP001107558">
    <property type="component" value="Chromosome 4"/>
</dbReference>
<evidence type="ECO:0000256" key="2">
    <source>
        <dbReference type="RuleBase" id="RU102079"/>
    </source>
</evidence>
<dbReference type="GO" id="GO:0030246">
    <property type="term" value="F:carbohydrate binding"/>
    <property type="evidence" value="ECO:0007669"/>
    <property type="project" value="UniProtKB-UniRule"/>
</dbReference>
<dbReference type="PANTHER" id="PTHR11346">
    <property type="entry name" value="GALECTIN"/>
    <property type="match status" value="1"/>
</dbReference>
<dbReference type="InterPro" id="IPR013320">
    <property type="entry name" value="ConA-like_dom_sf"/>
</dbReference>
<evidence type="ECO:0000313" key="5">
    <source>
        <dbReference type="Proteomes" id="UP001107558"/>
    </source>
</evidence>
<dbReference type="OrthoDB" id="6251307at2759"/>
<dbReference type="CDD" id="cd00070">
    <property type="entry name" value="GLECT"/>
    <property type="match status" value="1"/>
</dbReference>
<dbReference type="AlphaFoldDB" id="A0A9J6BDG8"/>
<gene>
    <name evidence="4" type="ORF">PVAND_015724</name>
</gene>
<dbReference type="InterPro" id="IPR044156">
    <property type="entry name" value="Galectin-like"/>
</dbReference>
<dbReference type="Pfam" id="PF00337">
    <property type="entry name" value="Gal-bind_lectin"/>
    <property type="match status" value="2"/>
</dbReference>